<dbReference type="Pfam" id="PF00702">
    <property type="entry name" value="Hydrolase"/>
    <property type="match status" value="1"/>
</dbReference>
<dbReference type="HOGENOM" id="CLU_045011_9_4_11"/>
<dbReference type="InterPro" id="IPR036412">
    <property type="entry name" value="HAD-like_sf"/>
</dbReference>
<dbReference type="SUPFAM" id="SSF56784">
    <property type="entry name" value="HAD-like"/>
    <property type="match status" value="1"/>
</dbReference>
<dbReference type="KEGG" id="ksk:KSE_22960"/>
<dbReference type="InterPro" id="IPR006439">
    <property type="entry name" value="HAD-SF_hydro_IA"/>
</dbReference>
<evidence type="ECO:0000313" key="1">
    <source>
        <dbReference type="EMBL" id="BAJ28116.1"/>
    </source>
</evidence>
<dbReference type="NCBIfam" id="TIGR01509">
    <property type="entry name" value="HAD-SF-IA-v3"/>
    <property type="match status" value="1"/>
</dbReference>
<dbReference type="Proteomes" id="UP000007076">
    <property type="component" value="Chromosome"/>
</dbReference>
<dbReference type="Gene3D" id="3.40.50.1000">
    <property type="entry name" value="HAD superfamily/HAD-like"/>
    <property type="match status" value="1"/>
</dbReference>
<dbReference type="EMBL" id="AP010968">
    <property type="protein sequence ID" value="BAJ28116.1"/>
    <property type="molecule type" value="Genomic_DNA"/>
</dbReference>
<dbReference type="PANTHER" id="PTHR47829:SF1">
    <property type="entry name" value="HAD FAMILY PHOSPHATASE"/>
    <property type="match status" value="1"/>
</dbReference>
<dbReference type="CDD" id="cd02603">
    <property type="entry name" value="HAD_sEH-N_like"/>
    <property type="match status" value="1"/>
</dbReference>
<dbReference type="RefSeq" id="WP_014135432.1">
    <property type="nucleotide sequence ID" value="NC_016109.1"/>
</dbReference>
<dbReference type="SFLD" id="SFLDG01129">
    <property type="entry name" value="C1.5:_HAD__Beta-PGM__Phosphata"/>
    <property type="match status" value="1"/>
</dbReference>
<sequence length="225" mass="24543">MELTPGHPPVGPVDTVVFDYGGVLTNPLPETFAAFGHRTGIGTADIAKAFAAATERHGISPMAELEVAAITEREFTERLLAELPPGSEAVLGGRPFGELWFLGRRANDRLVDYARKLRADGHRIALLTNNVVEWGPRWRATLPVDELFDAVVDSSAERVRKPDPELYRRLLDRLGTTAERCLLVDDTAENCVAAERLGFKAVLFQDDAQAVRDVDALLAAGAGER</sequence>
<dbReference type="STRING" id="452652.KSE_22960"/>
<dbReference type="InterPro" id="IPR023214">
    <property type="entry name" value="HAD_sf"/>
</dbReference>
<dbReference type="InterPro" id="IPR052898">
    <property type="entry name" value="ACAD10-like"/>
</dbReference>
<proteinExistence type="predicted"/>
<dbReference type="InterPro" id="IPR023198">
    <property type="entry name" value="PGP-like_dom2"/>
</dbReference>
<dbReference type="Gene3D" id="1.10.150.240">
    <property type="entry name" value="Putative phosphatase, domain 2"/>
    <property type="match status" value="1"/>
</dbReference>
<dbReference type="GO" id="GO:0016787">
    <property type="term" value="F:hydrolase activity"/>
    <property type="evidence" value="ECO:0007669"/>
    <property type="project" value="UniProtKB-KW"/>
</dbReference>
<evidence type="ECO:0000313" key="2">
    <source>
        <dbReference type="Proteomes" id="UP000007076"/>
    </source>
</evidence>
<dbReference type="PRINTS" id="PR00413">
    <property type="entry name" value="HADHALOGNASE"/>
</dbReference>
<dbReference type="AlphaFoldDB" id="E4NA85"/>
<protein>
    <submittedName>
        <fullName evidence="1">Putative hydrolase</fullName>
    </submittedName>
</protein>
<name>E4NA85_KITSK</name>
<keyword evidence="2" id="KW-1185">Reference proteome</keyword>
<keyword evidence="1" id="KW-0378">Hydrolase</keyword>
<dbReference type="PATRIC" id="fig|452652.3.peg.2310"/>
<gene>
    <name evidence="1" type="ordered locus">KSE_22960</name>
</gene>
<reference evidence="1 2" key="1">
    <citation type="journal article" date="2010" name="DNA Res.">
        <title>Genome sequence of Kitasatospora setae NBRC 14216T: an evolutionary snapshot of the family Streptomycetaceae.</title>
        <authorList>
            <person name="Ichikawa N."/>
            <person name="Oguchi A."/>
            <person name="Ikeda H."/>
            <person name="Ishikawa J."/>
            <person name="Kitani S."/>
            <person name="Watanabe Y."/>
            <person name="Nakamura S."/>
            <person name="Katano Y."/>
            <person name="Kishi E."/>
            <person name="Sasagawa M."/>
            <person name="Ankai A."/>
            <person name="Fukui S."/>
            <person name="Hashimoto Y."/>
            <person name="Kamata S."/>
            <person name="Otoguro M."/>
            <person name="Tanikawa S."/>
            <person name="Nihira T."/>
            <person name="Horinouchi S."/>
            <person name="Ohnishi Y."/>
            <person name="Hayakawa M."/>
            <person name="Kuzuyama T."/>
            <person name="Arisawa A."/>
            <person name="Nomoto F."/>
            <person name="Miura H."/>
            <person name="Takahashi Y."/>
            <person name="Fujita N."/>
        </authorList>
    </citation>
    <scope>NUCLEOTIDE SEQUENCE [LARGE SCALE GENOMIC DNA]</scope>
    <source>
        <strain evidence="2">ATCC 33774 / DSM 43861 / JCM 3304 / KCC A-0304 / NBRC 14216 / KM-6054</strain>
    </source>
</reference>
<dbReference type="eggNOG" id="COG1011">
    <property type="taxonomic scope" value="Bacteria"/>
</dbReference>
<organism evidence="1 2">
    <name type="scientific">Kitasatospora setae (strain ATCC 33774 / DSM 43861 / JCM 3304 / KCC A-0304 / NBRC 14216 / KM-6054)</name>
    <name type="common">Streptomyces setae</name>
    <dbReference type="NCBI Taxonomy" id="452652"/>
    <lineage>
        <taxon>Bacteria</taxon>
        <taxon>Bacillati</taxon>
        <taxon>Actinomycetota</taxon>
        <taxon>Actinomycetes</taxon>
        <taxon>Kitasatosporales</taxon>
        <taxon>Streptomycetaceae</taxon>
        <taxon>Kitasatospora</taxon>
    </lineage>
</organism>
<dbReference type="SFLD" id="SFLDS00003">
    <property type="entry name" value="Haloacid_Dehalogenase"/>
    <property type="match status" value="1"/>
</dbReference>
<dbReference type="PANTHER" id="PTHR47829">
    <property type="entry name" value="HYDROLASE, PUTATIVE (AFU_ORTHOLOGUE AFUA_1G12880)-RELATED"/>
    <property type="match status" value="1"/>
</dbReference>
<accession>E4NA85</accession>